<feature type="region of interest" description="Disordered" evidence="1">
    <location>
        <begin position="122"/>
        <end position="141"/>
    </location>
</feature>
<accession>A0A6A7A7Q0</accession>
<dbReference type="AlphaFoldDB" id="A0A6A7A7Q0"/>
<reference evidence="2" key="1">
    <citation type="journal article" date="2020" name="Stud. Mycol.">
        <title>101 Dothideomycetes genomes: a test case for predicting lifestyles and emergence of pathogens.</title>
        <authorList>
            <person name="Haridas S."/>
            <person name="Albert R."/>
            <person name="Binder M."/>
            <person name="Bloem J."/>
            <person name="Labutti K."/>
            <person name="Salamov A."/>
            <person name="Andreopoulos B."/>
            <person name="Baker S."/>
            <person name="Barry K."/>
            <person name="Bills G."/>
            <person name="Bluhm B."/>
            <person name="Cannon C."/>
            <person name="Castanera R."/>
            <person name="Culley D."/>
            <person name="Daum C."/>
            <person name="Ezra D."/>
            <person name="Gonzalez J."/>
            <person name="Henrissat B."/>
            <person name="Kuo A."/>
            <person name="Liang C."/>
            <person name="Lipzen A."/>
            <person name="Lutzoni F."/>
            <person name="Magnuson J."/>
            <person name="Mondo S."/>
            <person name="Nolan M."/>
            <person name="Ohm R."/>
            <person name="Pangilinan J."/>
            <person name="Park H.-J."/>
            <person name="Ramirez L."/>
            <person name="Alfaro M."/>
            <person name="Sun H."/>
            <person name="Tritt A."/>
            <person name="Yoshinaga Y."/>
            <person name="Zwiers L.-H."/>
            <person name="Turgeon B."/>
            <person name="Goodwin S."/>
            <person name="Spatafora J."/>
            <person name="Crous P."/>
            <person name="Grigoriev I."/>
        </authorList>
    </citation>
    <scope>NUCLEOTIDE SEQUENCE</scope>
    <source>
        <strain evidence="2">CBS 113818</strain>
    </source>
</reference>
<gene>
    <name evidence="2" type="ORF">CC86DRAFT_437061</name>
</gene>
<sequence length="141" mass="14902">MHDMLEQSRGEELRFAPDAPSSDSETQSDTSSDTESDTSSEGEENTTSEDELNATSVRNKTKATANSKIESFDSDNKETSSSQINEVTNKVTRVGAQLEKANAGSLQLFPFSKMCLANQKNRAGSEGAAVAGSAAPDTDSG</sequence>
<protein>
    <submittedName>
        <fullName evidence="2">Uncharacterized protein</fullName>
    </submittedName>
</protein>
<dbReference type="EMBL" id="MU006221">
    <property type="protein sequence ID" value="KAF2829302.1"/>
    <property type="molecule type" value="Genomic_DNA"/>
</dbReference>
<feature type="compositionally biased region" description="Polar residues" evidence="1">
    <location>
        <begin position="53"/>
        <end position="69"/>
    </location>
</feature>
<name>A0A6A7A7Q0_9PLEO</name>
<feature type="compositionally biased region" description="Basic and acidic residues" evidence="1">
    <location>
        <begin position="1"/>
        <end position="15"/>
    </location>
</feature>
<feature type="region of interest" description="Disordered" evidence="1">
    <location>
        <begin position="1"/>
        <end position="87"/>
    </location>
</feature>
<proteinExistence type="predicted"/>
<feature type="compositionally biased region" description="Low complexity" evidence="1">
    <location>
        <begin position="21"/>
        <end position="31"/>
    </location>
</feature>
<feature type="compositionally biased region" description="Low complexity" evidence="1">
    <location>
        <begin position="124"/>
        <end position="135"/>
    </location>
</feature>
<feature type="compositionally biased region" description="Acidic residues" evidence="1">
    <location>
        <begin position="32"/>
        <end position="52"/>
    </location>
</feature>
<evidence type="ECO:0000313" key="3">
    <source>
        <dbReference type="Proteomes" id="UP000799424"/>
    </source>
</evidence>
<dbReference type="Proteomes" id="UP000799424">
    <property type="component" value="Unassembled WGS sequence"/>
</dbReference>
<keyword evidence="3" id="KW-1185">Reference proteome</keyword>
<evidence type="ECO:0000313" key="2">
    <source>
        <dbReference type="EMBL" id="KAF2829302.1"/>
    </source>
</evidence>
<organism evidence="2 3">
    <name type="scientific">Ophiobolus disseminans</name>
    <dbReference type="NCBI Taxonomy" id="1469910"/>
    <lineage>
        <taxon>Eukaryota</taxon>
        <taxon>Fungi</taxon>
        <taxon>Dikarya</taxon>
        <taxon>Ascomycota</taxon>
        <taxon>Pezizomycotina</taxon>
        <taxon>Dothideomycetes</taxon>
        <taxon>Pleosporomycetidae</taxon>
        <taxon>Pleosporales</taxon>
        <taxon>Pleosporineae</taxon>
        <taxon>Phaeosphaeriaceae</taxon>
        <taxon>Ophiobolus</taxon>
    </lineage>
</organism>
<evidence type="ECO:0000256" key="1">
    <source>
        <dbReference type="SAM" id="MobiDB-lite"/>
    </source>
</evidence>